<evidence type="ECO:0000313" key="5">
    <source>
        <dbReference type="EMBL" id="GAA4935439.1"/>
    </source>
</evidence>
<dbReference type="EMBL" id="BAABIK010000006">
    <property type="protein sequence ID" value="GAA4935439.1"/>
    <property type="molecule type" value="Genomic_DNA"/>
</dbReference>
<organism evidence="5 6">
    <name type="scientific">Streptomonospora halophila</name>
    <dbReference type="NCBI Taxonomy" id="427369"/>
    <lineage>
        <taxon>Bacteria</taxon>
        <taxon>Bacillati</taxon>
        <taxon>Actinomycetota</taxon>
        <taxon>Actinomycetes</taxon>
        <taxon>Streptosporangiales</taxon>
        <taxon>Nocardiopsidaceae</taxon>
        <taxon>Streptomonospora</taxon>
    </lineage>
</organism>
<feature type="compositionally biased region" description="Basic and acidic residues" evidence="3">
    <location>
        <begin position="250"/>
        <end position="260"/>
    </location>
</feature>
<evidence type="ECO:0000256" key="3">
    <source>
        <dbReference type="SAM" id="MobiDB-lite"/>
    </source>
</evidence>
<feature type="transmembrane region" description="Helical" evidence="4">
    <location>
        <begin position="109"/>
        <end position="127"/>
    </location>
</feature>
<accession>A0ABP9GJ63</accession>
<protein>
    <submittedName>
        <fullName evidence="5">CDP-alcohol phosphatidyltransferase family protein</fullName>
    </submittedName>
</protein>
<dbReference type="RefSeq" id="WP_345555992.1">
    <property type="nucleotide sequence ID" value="NZ_BAABIK010000006.1"/>
</dbReference>
<gene>
    <name evidence="5" type="ORF">GCM10023224_15210</name>
</gene>
<dbReference type="InterPro" id="IPR043130">
    <property type="entry name" value="CDP-OH_PTrfase_TM_dom"/>
</dbReference>
<evidence type="ECO:0000313" key="6">
    <source>
        <dbReference type="Proteomes" id="UP001499993"/>
    </source>
</evidence>
<dbReference type="Gene3D" id="1.20.120.1760">
    <property type="match status" value="1"/>
</dbReference>
<comment type="caution">
    <text evidence="5">The sequence shown here is derived from an EMBL/GenBank/DDBJ whole genome shotgun (WGS) entry which is preliminary data.</text>
</comment>
<keyword evidence="1 2" id="KW-0808">Transferase</keyword>
<dbReference type="Pfam" id="PF01066">
    <property type="entry name" value="CDP-OH_P_transf"/>
    <property type="match status" value="1"/>
</dbReference>
<feature type="transmembrane region" description="Helical" evidence="4">
    <location>
        <begin position="20"/>
        <end position="40"/>
    </location>
</feature>
<keyword evidence="6" id="KW-1185">Reference proteome</keyword>
<keyword evidence="4" id="KW-1133">Transmembrane helix</keyword>
<feature type="transmembrane region" description="Helical" evidence="4">
    <location>
        <begin position="148"/>
        <end position="176"/>
    </location>
</feature>
<dbReference type="InterPro" id="IPR000462">
    <property type="entry name" value="CDP-OH_P_trans"/>
</dbReference>
<dbReference type="PROSITE" id="PS00379">
    <property type="entry name" value="CDP_ALCOHOL_P_TRANSF"/>
    <property type="match status" value="1"/>
</dbReference>
<comment type="similarity">
    <text evidence="2">Belongs to the CDP-alcohol phosphatidyltransferase class-I family.</text>
</comment>
<dbReference type="Proteomes" id="UP001499993">
    <property type="component" value="Unassembled WGS sequence"/>
</dbReference>
<feature type="transmembrane region" description="Helical" evidence="4">
    <location>
        <begin position="200"/>
        <end position="233"/>
    </location>
</feature>
<proteinExistence type="inferred from homology"/>
<evidence type="ECO:0000256" key="1">
    <source>
        <dbReference type="ARBA" id="ARBA00022679"/>
    </source>
</evidence>
<evidence type="ECO:0000256" key="4">
    <source>
        <dbReference type="SAM" id="Phobius"/>
    </source>
</evidence>
<keyword evidence="4" id="KW-0812">Transmembrane</keyword>
<evidence type="ECO:0000256" key="2">
    <source>
        <dbReference type="RuleBase" id="RU003750"/>
    </source>
</evidence>
<sequence length="269" mass="26730">MREAKNPTGRARAEGAPLPLPGAQTVAALAAFVLLAGLSAAPGLGAAGWTAGSLCVVGTWTAYTAAQRRRHAGPAGPADAVTLARAGLIAGVAALVGDGLFGGDAPSGLLAGLAALALALDAVDGAVARRTRTASPLGARFDMEADALLLLVLSVHVAVSVLGWWVLAIGAMRYAFAAAGRLVPRLRAPLPPSDARRAVAALQGIALVVAAFEVLPVPAATAVTGGALVLLVWSFGRDTLRLLRTGRAEPKEAAGGRAPREGASGAADG</sequence>
<reference evidence="6" key="1">
    <citation type="journal article" date="2019" name="Int. J. Syst. Evol. Microbiol.">
        <title>The Global Catalogue of Microorganisms (GCM) 10K type strain sequencing project: providing services to taxonomists for standard genome sequencing and annotation.</title>
        <authorList>
            <consortium name="The Broad Institute Genomics Platform"/>
            <consortium name="The Broad Institute Genome Sequencing Center for Infectious Disease"/>
            <person name="Wu L."/>
            <person name="Ma J."/>
        </authorList>
    </citation>
    <scope>NUCLEOTIDE SEQUENCE [LARGE SCALE GENOMIC DNA]</scope>
    <source>
        <strain evidence="6">JCM 18123</strain>
    </source>
</reference>
<dbReference type="InterPro" id="IPR048254">
    <property type="entry name" value="CDP_ALCOHOL_P_TRANSF_CS"/>
</dbReference>
<feature type="region of interest" description="Disordered" evidence="3">
    <location>
        <begin position="250"/>
        <end position="269"/>
    </location>
</feature>
<name>A0ABP9GJ63_9ACTN</name>
<keyword evidence="4" id="KW-0472">Membrane</keyword>